<dbReference type="InterPro" id="IPR036457">
    <property type="entry name" value="PPM-type-like_dom_sf"/>
</dbReference>
<dbReference type="Proteomes" id="UP001589628">
    <property type="component" value="Unassembled WGS sequence"/>
</dbReference>
<dbReference type="Pfam" id="PF13672">
    <property type="entry name" value="PP2C_2"/>
    <property type="match status" value="1"/>
</dbReference>
<keyword evidence="3 8" id="KW-0418">Kinase</keyword>
<evidence type="ECO:0000256" key="3">
    <source>
        <dbReference type="ARBA" id="ARBA00022777"/>
    </source>
</evidence>
<name>A0ABV5ZDI0_9GAMM</name>
<dbReference type="SMART" id="SM00332">
    <property type="entry name" value="PP2Cc"/>
    <property type="match status" value="1"/>
</dbReference>
<dbReference type="GO" id="GO:0016301">
    <property type="term" value="F:kinase activity"/>
    <property type="evidence" value="ECO:0007669"/>
    <property type="project" value="UniProtKB-KW"/>
</dbReference>
<evidence type="ECO:0000256" key="5">
    <source>
        <dbReference type="SAM" id="Phobius"/>
    </source>
</evidence>
<evidence type="ECO:0000259" key="6">
    <source>
        <dbReference type="PROSITE" id="PS50011"/>
    </source>
</evidence>
<dbReference type="InterPro" id="IPR000719">
    <property type="entry name" value="Prot_kinase_dom"/>
</dbReference>
<evidence type="ECO:0000256" key="2">
    <source>
        <dbReference type="ARBA" id="ARBA00022741"/>
    </source>
</evidence>
<dbReference type="PANTHER" id="PTHR43289">
    <property type="entry name" value="MITOGEN-ACTIVATED PROTEIN KINASE KINASE KINASE 20-RELATED"/>
    <property type="match status" value="1"/>
</dbReference>
<accession>A0ABV5ZDI0</accession>
<dbReference type="PROSITE" id="PS51746">
    <property type="entry name" value="PPM_2"/>
    <property type="match status" value="1"/>
</dbReference>
<gene>
    <name evidence="8" type="ORF">ACFFLH_13090</name>
</gene>
<dbReference type="EMBL" id="JBHLZN010000004">
    <property type="protein sequence ID" value="MFB9887349.1"/>
    <property type="molecule type" value="Genomic_DNA"/>
</dbReference>
<dbReference type="SMART" id="SM00220">
    <property type="entry name" value="S_TKc"/>
    <property type="match status" value="1"/>
</dbReference>
<dbReference type="PANTHER" id="PTHR43289:SF6">
    <property type="entry name" value="SERINE_THREONINE-PROTEIN KINASE NEKL-3"/>
    <property type="match status" value="1"/>
</dbReference>
<keyword evidence="4" id="KW-0067">ATP-binding</keyword>
<dbReference type="Gene3D" id="3.30.200.20">
    <property type="entry name" value="Phosphorylase Kinase, domain 1"/>
    <property type="match status" value="1"/>
</dbReference>
<keyword evidence="2" id="KW-0547">Nucleotide-binding</keyword>
<dbReference type="Gene3D" id="3.60.40.10">
    <property type="entry name" value="PPM-type phosphatase domain"/>
    <property type="match status" value="1"/>
</dbReference>
<keyword evidence="5" id="KW-0472">Membrane</keyword>
<keyword evidence="5" id="KW-0812">Transmembrane</keyword>
<feature type="transmembrane region" description="Helical" evidence="5">
    <location>
        <begin position="551"/>
        <end position="573"/>
    </location>
</feature>
<feature type="domain" description="PPM-type phosphatase" evidence="7">
    <location>
        <begin position="13"/>
        <end position="236"/>
    </location>
</feature>
<dbReference type="SMART" id="SM00331">
    <property type="entry name" value="PP2C_SIG"/>
    <property type="match status" value="1"/>
</dbReference>
<dbReference type="InterPro" id="IPR011009">
    <property type="entry name" value="Kinase-like_dom_sf"/>
</dbReference>
<evidence type="ECO:0000256" key="4">
    <source>
        <dbReference type="ARBA" id="ARBA00022840"/>
    </source>
</evidence>
<organism evidence="8 9">
    <name type="scientific">Balneatrix alpica</name>
    <dbReference type="NCBI Taxonomy" id="75684"/>
    <lineage>
        <taxon>Bacteria</taxon>
        <taxon>Pseudomonadati</taxon>
        <taxon>Pseudomonadota</taxon>
        <taxon>Gammaproteobacteria</taxon>
        <taxon>Oceanospirillales</taxon>
        <taxon>Balneatrichaceae</taxon>
        <taxon>Balneatrix</taxon>
    </lineage>
</organism>
<dbReference type="SUPFAM" id="SSF56112">
    <property type="entry name" value="Protein kinase-like (PK-like)"/>
    <property type="match status" value="1"/>
</dbReference>
<dbReference type="Pfam" id="PF00069">
    <property type="entry name" value="Pkinase"/>
    <property type="match status" value="1"/>
</dbReference>
<keyword evidence="1" id="KW-0808">Transferase</keyword>
<feature type="domain" description="Protein kinase" evidence="6">
    <location>
        <begin position="269"/>
        <end position="536"/>
    </location>
</feature>
<dbReference type="RefSeq" id="WP_027314082.1">
    <property type="nucleotide sequence ID" value="NZ_JBHLZN010000004.1"/>
</dbReference>
<keyword evidence="5" id="KW-1133">Transmembrane helix</keyword>
<evidence type="ECO:0000259" key="7">
    <source>
        <dbReference type="PROSITE" id="PS51746"/>
    </source>
</evidence>
<comment type="caution">
    <text evidence="8">The sequence shown here is derived from an EMBL/GenBank/DDBJ whole genome shotgun (WGS) entry which is preliminary data.</text>
</comment>
<dbReference type="CDD" id="cd14014">
    <property type="entry name" value="STKc_PknB_like"/>
    <property type="match status" value="1"/>
</dbReference>
<keyword evidence="9" id="KW-1185">Reference proteome</keyword>
<reference evidence="8 9" key="1">
    <citation type="submission" date="2024-09" db="EMBL/GenBank/DDBJ databases">
        <authorList>
            <person name="Sun Q."/>
            <person name="Mori K."/>
        </authorList>
    </citation>
    <scope>NUCLEOTIDE SEQUENCE [LARGE SCALE GENOMIC DNA]</scope>
    <source>
        <strain evidence="8 9">ATCC 51285</strain>
    </source>
</reference>
<protein>
    <submittedName>
        <fullName evidence="8">Protein kinase</fullName>
    </submittedName>
</protein>
<dbReference type="InterPro" id="IPR001932">
    <property type="entry name" value="PPM-type_phosphatase-like_dom"/>
</dbReference>
<dbReference type="CDD" id="cd00143">
    <property type="entry name" value="PP2Cc"/>
    <property type="match status" value="1"/>
</dbReference>
<proteinExistence type="predicted"/>
<dbReference type="PROSITE" id="PS50011">
    <property type="entry name" value="PROTEIN_KINASE_DOM"/>
    <property type="match status" value="1"/>
</dbReference>
<dbReference type="Gene3D" id="1.10.510.10">
    <property type="entry name" value="Transferase(Phosphotransferase) domain 1"/>
    <property type="match status" value="1"/>
</dbReference>
<evidence type="ECO:0000313" key="9">
    <source>
        <dbReference type="Proteomes" id="UP001589628"/>
    </source>
</evidence>
<evidence type="ECO:0000256" key="1">
    <source>
        <dbReference type="ARBA" id="ARBA00022679"/>
    </source>
</evidence>
<evidence type="ECO:0000313" key="8">
    <source>
        <dbReference type="EMBL" id="MFB9887349.1"/>
    </source>
</evidence>
<sequence length="577" mass="65108">MHLPADLKLTTAQISLTGLKARNEDCLSFFMPVGNLLITKGACALIADGVSTAEAGAEAAEYAVREFINDYFDTPDIWTVKKSAQKVLTAINRTLYGRSHSYSEHRGHICTLSVLVLKSRTAHIFHIGDSRVYLIRRGKLELLTQDHLVPLSASNSCLSRAMGMDTHLDIDYRAVPMEEGDLFLLSTDGIHDFIEGHQLVDTCLHSASLDQACQSLTEQALANGSGDNLSCQLVKVDHLGSESLDDLTQKLTRLPFPPALQPGLKLDGYRVLEQLYASNRSQLYRVEDEHNGQLLVMKTPSPNFDDDPAYIERFIMEEWVGSRIQSPHVVKVVNSNRPKSFLYYLMEQVPGVSLERWMTEHPNPRPSEAIHLVRQIAEGLKAFHQRETLHQDLKPGNIMVGPEQQVKIVDFGSVYVAGIDEIFVPLERDKILGTVHYTDPVLRLGQHSGIKSDLFSLASITYELFTGRLPYGNHLEHCDSPQQLLRLRYVPCYRFNPILPVWFDRTLEKALAPDPEQRYPSLDAFLEDLTYPNPAFVNEREEEQKSSQPVLLWQVLSAVWLISLVFVLLVFWLNSGH</sequence>
<dbReference type="SUPFAM" id="SSF81606">
    <property type="entry name" value="PP2C-like"/>
    <property type="match status" value="1"/>
</dbReference>